<reference evidence="2" key="2">
    <citation type="submission" date="2014-03" db="EMBL/GenBank/DDBJ databases">
        <authorList>
            <person name="Genoscope - CEA"/>
        </authorList>
    </citation>
    <scope>NUCLEOTIDE SEQUENCE</scope>
</reference>
<evidence type="ECO:0000313" key="3">
    <source>
        <dbReference type="Proteomes" id="UP000193380"/>
    </source>
</evidence>
<organism evidence="2 3">
    <name type="scientific">Oncorhynchus mykiss</name>
    <name type="common">Rainbow trout</name>
    <name type="synonym">Salmo gairdneri</name>
    <dbReference type="NCBI Taxonomy" id="8022"/>
    <lineage>
        <taxon>Eukaryota</taxon>
        <taxon>Metazoa</taxon>
        <taxon>Chordata</taxon>
        <taxon>Craniata</taxon>
        <taxon>Vertebrata</taxon>
        <taxon>Euteleostomi</taxon>
        <taxon>Actinopterygii</taxon>
        <taxon>Neopterygii</taxon>
        <taxon>Teleostei</taxon>
        <taxon>Protacanthopterygii</taxon>
        <taxon>Salmoniformes</taxon>
        <taxon>Salmonidae</taxon>
        <taxon>Salmoninae</taxon>
        <taxon>Oncorhynchus</taxon>
    </lineage>
</organism>
<dbReference type="AlphaFoldDB" id="A0A060W5T6"/>
<proteinExistence type="predicted"/>
<evidence type="ECO:0000256" key="1">
    <source>
        <dbReference type="SAM" id="MobiDB-lite"/>
    </source>
</evidence>
<reference evidence="2" key="1">
    <citation type="journal article" date="2014" name="Nat. Commun.">
        <title>The rainbow trout genome provides novel insights into evolution after whole-genome duplication in vertebrates.</title>
        <authorList>
            <person name="Berthelot C."/>
            <person name="Brunet F."/>
            <person name="Chalopin D."/>
            <person name="Juanchich A."/>
            <person name="Bernard M."/>
            <person name="Noel B."/>
            <person name="Bento P."/>
            <person name="Da Silva C."/>
            <person name="Labadie K."/>
            <person name="Alberti A."/>
            <person name="Aury J.M."/>
            <person name="Louis A."/>
            <person name="Dehais P."/>
            <person name="Bardou P."/>
            <person name="Montfort J."/>
            <person name="Klopp C."/>
            <person name="Cabau C."/>
            <person name="Gaspin C."/>
            <person name="Thorgaard G.H."/>
            <person name="Boussaha M."/>
            <person name="Quillet E."/>
            <person name="Guyomard R."/>
            <person name="Galiana D."/>
            <person name="Bobe J."/>
            <person name="Volff J.N."/>
            <person name="Genet C."/>
            <person name="Wincker P."/>
            <person name="Jaillon O."/>
            <person name="Roest Crollius H."/>
            <person name="Guiguen Y."/>
        </authorList>
    </citation>
    <scope>NUCLEOTIDE SEQUENCE [LARGE SCALE GENOMIC DNA]</scope>
</reference>
<dbReference type="PaxDb" id="8022-A0A060W5T6"/>
<gene>
    <name evidence="2" type="ORF">GSONMT00067023001</name>
</gene>
<dbReference type="EMBL" id="FR904406">
    <property type="protein sequence ID" value="CDQ62391.1"/>
    <property type="molecule type" value="Genomic_DNA"/>
</dbReference>
<dbReference type="Proteomes" id="UP000193380">
    <property type="component" value="Unassembled WGS sequence"/>
</dbReference>
<feature type="region of interest" description="Disordered" evidence="1">
    <location>
        <begin position="1"/>
        <end position="29"/>
    </location>
</feature>
<name>A0A060W5T6_ONCMY</name>
<evidence type="ECO:0000313" key="2">
    <source>
        <dbReference type="EMBL" id="CDQ62391.1"/>
    </source>
</evidence>
<sequence>MAARPQSYDSNSSDTENWERKTTDLANSASTRALSRVHLDWRQTW</sequence>
<protein>
    <submittedName>
        <fullName evidence="2">Uncharacterized protein</fullName>
    </submittedName>
</protein>
<accession>A0A060W5T6</accession>